<sequence>MDKDERYDPRISEWVQALKDDAHPQRHYHDKAKDIRAERAPDGVLWLYRHDDILAVNRHPAVLGTGGRGGTFGNDNPLIPLEIDGDDHRKWRRLLDPLFSPKKVALLEESVRQLARELIDGFLPKGEAELYNDFCVPLPCLTFLRLVGAPVEDLDFFLEFKDGVLHPAGDSMEEMDANMAVAAGKIYEYFVGFLATKRKTAHAEHDVIASLIKSEVDGEPLSDLQLINILFLLMFAGLDTVTSSMSLAFAWLGQHPAERDRLVGDRSLIPAAVEEIMRYESPVPAGFRYVVGDVDLGDGLVIKAGETIHASWAAANIDPTFYDNPLNVDFARGRKDHMVFASGTHRCLGSHLARLEMRLAVDELLDRIPNYTVGPEDSLVYDNVAVRMVKRLPITFPVSAVAGT</sequence>
<evidence type="ECO:0000256" key="6">
    <source>
        <dbReference type="ARBA" id="ARBA00023033"/>
    </source>
</evidence>
<dbReference type="InterPro" id="IPR001128">
    <property type="entry name" value="Cyt_P450"/>
</dbReference>
<dbReference type="Pfam" id="PF00067">
    <property type="entry name" value="p450"/>
    <property type="match status" value="1"/>
</dbReference>
<evidence type="ECO:0000256" key="2">
    <source>
        <dbReference type="ARBA" id="ARBA00022617"/>
    </source>
</evidence>
<dbReference type="EMBL" id="AFVW02000002">
    <property type="protein sequence ID" value="EJO89407.1"/>
    <property type="molecule type" value="Genomic_DNA"/>
</dbReference>
<dbReference type="PRINTS" id="PR00385">
    <property type="entry name" value="P450"/>
</dbReference>
<dbReference type="InterPro" id="IPR036396">
    <property type="entry name" value="Cyt_P450_sf"/>
</dbReference>
<comment type="similarity">
    <text evidence="1">Belongs to the cytochrome P450 family.</text>
</comment>
<dbReference type="GO" id="GO:0016705">
    <property type="term" value="F:oxidoreductase activity, acting on paired donors, with incorporation or reduction of molecular oxygen"/>
    <property type="evidence" value="ECO:0007669"/>
    <property type="project" value="InterPro"/>
</dbReference>
<dbReference type="GO" id="GO:0005506">
    <property type="term" value="F:iron ion binding"/>
    <property type="evidence" value="ECO:0007669"/>
    <property type="project" value="InterPro"/>
</dbReference>
<keyword evidence="6" id="KW-0503">Monooxygenase</keyword>
<keyword evidence="2" id="KW-0349">Heme</keyword>
<dbReference type="OrthoDB" id="3599725at2"/>
<keyword evidence="4" id="KW-0560">Oxidoreductase</keyword>
<comment type="caution">
    <text evidence="7">The sequence shown here is derived from an EMBL/GenBank/DDBJ whole genome shotgun (WGS) entry which is preliminary data.</text>
</comment>
<protein>
    <submittedName>
        <fullName evidence="7">Cytochrome P450 271A1 Cyp271A1</fullName>
    </submittedName>
</protein>
<keyword evidence="3" id="KW-0479">Metal-binding</keyword>
<dbReference type="STRING" id="1041522.GCA_002105755_02193"/>
<evidence type="ECO:0000256" key="5">
    <source>
        <dbReference type="ARBA" id="ARBA00023004"/>
    </source>
</evidence>
<dbReference type="eggNOG" id="COG2124">
    <property type="taxonomic scope" value="Bacteria"/>
</dbReference>
<accession>J4JVP7</accession>
<organism evidence="7 8">
    <name type="scientific">Mycobacterium colombiense CECT 3035</name>
    <dbReference type="NCBI Taxonomy" id="1041522"/>
    <lineage>
        <taxon>Bacteria</taxon>
        <taxon>Bacillati</taxon>
        <taxon>Actinomycetota</taxon>
        <taxon>Actinomycetes</taxon>
        <taxon>Mycobacteriales</taxon>
        <taxon>Mycobacteriaceae</taxon>
        <taxon>Mycobacterium</taxon>
        <taxon>Mycobacterium avium complex (MAC)</taxon>
    </lineage>
</organism>
<keyword evidence="5" id="KW-0408">Iron</keyword>
<evidence type="ECO:0000256" key="4">
    <source>
        <dbReference type="ARBA" id="ARBA00023002"/>
    </source>
</evidence>
<dbReference type="AlphaFoldDB" id="J4JVP7"/>
<dbReference type="PANTHER" id="PTHR46696:SF6">
    <property type="entry name" value="P450, PUTATIVE (EUROFUNG)-RELATED"/>
    <property type="match status" value="1"/>
</dbReference>
<dbReference type="Proteomes" id="UP000006455">
    <property type="component" value="Unassembled WGS sequence"/>
</dbReference>
<reference evidence="7 8" key="1">
    <citation type="journal article" date="2011" name="J. Bacteriol.">
        <title>Genome sequence of the Mycobacterium colombiense type strain, CECT 3035.</title>
        <authorList>
            <person name="Gonzalez-Perez M."/>
            <person name="Murcia M.I."/>
            <person name="Landsman D."/>
            <person name="Jordan I.K."/>
            <person name="Marino-Ramirez L."/>
        </authorList>
    </citation>
    <scope>NUCLEOTIDE SEQUENCE [LARGE SCALE GENOMIC DNA]</scope>
    <source>
        <strain evidence="7 8">CECT 3035</strain>
    </source>
</reference>
<evidence type="ECO:0000313" key="7">
    <source>
        <dbReference type="EMBL" id="EJO89407.1"/>
    </source>
</evidence>
<evidence type="ECO:0000256" key="1">
    <source>
        <dbReference type="ARBA" id="ARBA00010617"/>
    </source>
</evidence>
<dbReference type="PRINTS" id="PR00359">
    <property type="entry name" value="BP450"/>
</dbReference>
<dbReference type="SUPFAM" id="SSF48264">
    <property type="entry name" value="Cytochrome P450"/>
    <property type="match status" value="1"/>
</dbReference>
<name>J4JVP7_9MYCO</name>
<dbReference type="GO" id="GO:0004497">
    <property type="term" value="F:monooxygenase activity"/>
    <property type="evidence" value="ECO:0007669"/>
    <property type="project" value="UniProtKB-KW"/>
</dbReference>
<dbReference type="InterPro" id="IPR002397">
    <property type="entry name" value="Cyt_P450_B"/>
</dbReference>
<dbReference type="Gene3D" id="1.10.630.10">
    <property type="entry name" value="Cytochrome P450"/>
    <property type="match status" value="1"/>
</dbReference>
<dbReference type="PANTHER" id="PTHR46696">
    <property type="entry name" value="P450, PUTATIVE (EUROFUNG)-RELATED"/>
    <property type="match status" value="1"/>
</dbReference>
<evidence type="ECO:0000313" key="8">
    <source>
        <dbReference type="Proteomes" id="UP000006455"/>
    </source>
</evidence>
<dbReference type="GO" id="GO:0020037">
    <property type="term" value="F:heme binding"/>
    <property type="evidence" value="ECO:0007669"/>
    <property type="project" value="InterPro"/>
</dbReference>
<gene>
    <name evidence="7" type="ORF">MCOL_V204440</name>
</gene>
<evidence type="ECO:0000256" key="3">
    <source>
        <dbReference type="ARBA" id="ARBA00022723"/>
    </source>
</evidence>
<proteinExistence type="inferred from homology"/>